<organism evidence="2 3">
    <name type="scientific">Nitrospirillum amazonense</name>
    <dbReference type="NCBI Taxonomy" id="28077"/>
    <lineage>
        <taxon>Bacteria</taxon>
        <taxon>Pseudomonadati</taxon>
        <taxon>Pseudomonadota</taxon>
        <taxon>Alphaproteobacteria</taxon>
        <taxon>Rhodospirillales</taxon>
        <taxon>Azospirillaceae</taxon>
        <taxon>Nitrospirillum</taxon>
    </lineage>
</organism>
<reference evidence="2 3" key="1">
    <citation type="submission" date="2019-06" db="EMBL/GenBank/DDBJ databases">
        <title>Genomic Encyclopedia of Type Strains, Phase IV (KMG-V): Genome sequencing to study the core and pangenomes of soil and plant-associated prokaryotes.</title>
        <authorList>
            <person name="Whitman W."/>
        </authorList>
    </citation>
    <scope>NUCLEOTIDE SEQUENCE [LARGE SCALE GENOMIC DNA]</scope>
    <source>
        <strain evidence="2 3">BR 11140</strain>
    </source>
</reference>
<evidence type="ECO:0000313" key="3">
    <source>
        <dbReference type="Proteomes" id="UP000318050"/>
    </source>
</evidence>
<name>A0A560HKZ0_9PROT</name>
<protein>
    <submittedName>
        <fullName evidence="2">Uncharacterized protein</fullName>
    </submittedName>
</protein>
<sequence>MPNRIALREALDIMPAGGEPIEFSSTHDPTHDQETKVARPAHPPAHAMGSALPDPMAYVIEIDEEAVGLVTVHPDGMAFHAVHMRAQALDGQVFADAAAARAAAESAFYGRQ</sequence>
<feature type="region of interest" description="Disordered" evidence="1">
    <location>
        <begin position="17"/>
        <end position="50"/>
    </location>
</feature>
<evidence type="ECO:0000256" key="1">
    <source>
        <dbReference type="SAM" id="MobiDB-lite"/>
    </source>
</evidence>
<accession>A0A560HKZ0</accession>
<feature type="compositionally biased region" description="Basic and acidic residues" evidence="1">
    <location>
        <begin position="28"/>
        <end position="37"/>
    </location>
</feature>
<dbReference type="EMBL" id="VITT01000037">
    <property type="protein sequence ID" value="TWB47182.1"/>
    <property type="molecule type" value="Genomic_DNA"/>
</dbReference>
<dbReference type="OrthoDB" id="7365466at2"/>
<dbReference type="AlphaFoldDB" id="A0A560HKZ0"/>
<evidence type="ECO:0000313" key="2">
    <source>
        <dbReference type="EMBL" id="TWB47182.1"/>
    </source>
</evidence>
<gene>
    <name evidence="2" type="ORF">FBZ92_13748</name>
</gene>
<dbReference type="Proteomes" id="UP000318050">
    <property type="component" value="Unassembled WGS sequence"/>
</dbReference>
<proteinExistence type="predicted"/>
<comment type="caution">
    <text evidence="2">The sequence shown here is derived from an EMBL/GenBank/DDBJ whole genome shotgun (WGS) entry which is preliminary data.</text>
</comment>